<dbReference type="STRING" id="1798474.A2118_02155"/>
<protein>
    <recommendedName>
        <fullName evidence="1">ISXO2-like transposase domain-containing protein</fullName>
    </recommendedName>
</protein>
<dbReference type="AlphaFoldDB" id="A0A1F6BVP7"/>
<dbReference type="SMART" id="SM01126">
    <property type="entry name" value="DDE_Tnp_IS1595"/>
    <property type="match status" value="1"/>
</dbReference>
<proteinExistence type="predicted"/>
<gene>
    <name evidence="2" type="ORF">A2118_02155</name>
</gene>
<dbReference type="Pfam" id="PF12762">
    <property type="entry name" value="DDE_Tnp_IS1595"/>
    <property type="match status" value="1"/>
</dbReference>
<comment type="caution">
    <text evidence="2">The sequence shown here is derived from an EMBL/GenBank/DDBJ whole genome shotgun (WGS) entry which is preliminary data.</text>
</comment>
<dbReference type="Proteomes" id="UP000179014">
    <property type="component" value="Unassembled WGS sequence"/>
</dbReference>
<name>A0A1F6BVP7_9BACT</name>
<reference evidence="2 3" key="1">
    <citation type="journal article" date="2016" name="Nat. Commun.">
        <title>Thousands of microbial genomes shed light on interconnected biogeochemical processes in an aquifer system.</title>
        <authorList>
            <person name="Anantharaman K."/>
            <person name="Brown C.T."/>
            <person name="Hug L.A."/>
            <person name="Sharon I."/>
            <person name="Castelle C.J."/>
            <person name="Probst A.J."/>
            <person name="Thomas B.C."/>
            <person name="Singh A."/>
            <person name="Wilkins M.J."/>
            <person name="Karaoz U."/>
            <person name="Brodie E.L."/>
            <person name="Williams K.H."/>
            <person name="Hubbard S.S."/>
            <person name="Banfield J.F."/>
        </authorList>
    </citation>
    <scope>NUCLEOTIDE SEQUENCE [LARGE SCALE GENOMIC DNA]</scope>
</reference>
<evidence type="ECO:0000259" key="1">
    <source>
        <dbReference type="SMART" id="SM01126"/>
    </source>
</evidence>
<evidence type="ECO:0000313" key="2">
    <source>
        <dbReference type="EMBL" id="OGG41025.1"/>
    </source>
</evidence>
<accession>A0A1F6BVP7</accession>
<organism evidence="2 3">
    <name type="scientific">Candidatus Kaiserbacteria bacterium GWA2_50_9</name>
    <dbReference type="NCBI Taxonomy" id="1798474"/>
    <lineage>
        <taxon>Bacteria</taxon>
        <taxon>Candidatus Kaiseribacteriota</taxon>
    </lineage>
</organism>
<sequence length="143" mass="17012">MDEAYFKKAALVMAKQKGTRKLAYTVLFDRYPNKTDVMEFLFTKVKPGSELWTDGGSIYKNVGQRWPVTHGRDIHSKFEFEHTSEIEGIFGVYRTFVRRMYHHHWSENLEQYVREFCFRFSSPELFGNPRTYLLKSLTLVPTR</sequence>
<evidence type="ECO:0000313" key="3">
    <source>
        <dbReference type="Proteomes" id="UP000179014"/>
    </source>
</evidence>
<dbReference type="InterPro" id="IPR024445">
    <property type="entry name" value="Tnp_ISXO2-like"/>
</dbReference>
<feature type="domain" description="ISXO2-like transposase" evidence="1">
    <location>
        <begin position="1"/>
        <end position="121"/>
    </location>
</feature>
<dbReference type="EMBL" id="MFKN01000018">
    <property type="protein sequence ID" value="OGG41025.1"/>
    <property type="molecule type" value="Genomic_DNA"/>
</dbReference>